<dbReference type="Pfam" id="PF20684">
    <property type="entry name" value="Fung_rhodopsin"/>
    <property type="match status" value="1"/>
</dbReference>
<keyword evidence="2 7" id="KW-0812">Transmembrane</keyword>
<evidence type="ECO:0000256" key="1">
    <source>
        <dbReference type="ARBA" id="ARBA00004141"/>
    </source>
</evidence>
<reference evidence="9" key="1">
    <citation type="journal article" date="2020" name="Phytopathology">
        <title>Genome Sequence Resources of Colletotrichum truncatum, C. plurivorum, C. musicola, and C. sojae: Four Species Pathogenic to Soybean (Glycine max).</title>
        <authorList>
            <person name="Rogerio F."/>
            <person name="Boufleur T.R."/>
            <person name="Ciampi-Guillardi M."/>
            <person name="Sukno S.A."/>
            <person name="Thon M.R."/>
            <person name="Massola Junior N.S."/>
            <person name="Baroncelli R."/>
        </authorList>
    </citation>
    <scope>NUCLEOTIDE SEQUENCE</scope>
    <source>
        <strain evidence="9">LFN0074</strain>
    </source>
</reference>
<evidence type="ECO:0000256" key="4">
    <source>
        <dbReference type="ARBA" id="ARBA00023136"/>
    </source>
</evidence>
<dbReference type="PANTHER" id="PTHR33048:SF108">
    <property type="entry name" value="INTEGRAL MEMBRANE PROTEIN"/>
    <property type="match status" value="1"/>
</dbReference>
<feature type="compositionally biased region" description="Low complexity" evidence="6">
    <location>
        <begin position="338"/>
        <end position="362"/>
    </location>
</feature>
<feature type="region of interest" description="Disordered" evidence="6">
    <location>
        <begin position="1"/>
        <end position="23"/>
    </location>
</feature>
<feature type="transmembrane region" description="Helical" evidence="7">
    <location>
        <begin position="68"/>
        <end position="91"/>
    </location>
</feature>
<proteinExistence type="inferred from homology"/>
<keyword evidence="3 7" id="KW-1133">Transmembrane helix</keyword>
<dbReference type="AlphaFoldDB" id="A0A8H6N2L8"/>
<dbReference type="GO" id="GO:0016020">
    <property type="term" value="C:membrane"/>
    <property type="evidence" value="ECO:0007669"/>
    <property type="project" value="UniProtKB-SubCell"/>
</dbReference>
<feature type="transmembrane region" description="Helical" evidence="7">
    <location>
        <begin position="267"/>
        <end position="289"/>
    </location>
</feature>
<feature type="domain" description="Rhodopsin" evidence="8">
    <location>
        <begin position="52"/>
        <end position="290"/>
    </location>
</feature>
<gene>
    <name evidence="9" type="ORF">CMUS01_12123</name>
</gene>
<evidence type="ECO:0000259" key="8">
    <source>
        <dbReference type="Pfam" id="PF20684"/>
    </source>
</evidence>
<organism evidence="9 10">
    <name type="scientific">Colletotrichum musicola</name>
    <dbReference type="NCBI Taxonomy" id="2175873"/>
    <lineage>
        <taxon>Eukaryota</taxon>
        <taxon>Fungi</taxon>
        <taxon>Dikarya</taxon>
        <taxon>Ascomycota</taxon>
        <taxon>Pezizomycotina</taxon>
        <taxon>Sordariomycetes</taxon>
        <taxon>Hypocreomycetidae</taxon>
        <taxon>Glomerellales</taxon>
        <taxon>Glomerellaceae</taxon>
        <taxon>Colletotrichum</taxon>
        <taxon>Colletotrichum orchidearum species complex</taxon>
    </lineage>
</organism>
<feature type="region of interest" description="Disordered" evidence="6">
    <location>
        <begin position="386"/>
        <end position="437"/>
    </location>
</feature>
<evidence type="ECO:0000256" key="3">
    <source>
        <dbReference type="ARBA" id="ARBA00022989"/>
    </source>
</evidence>
<evidence type="ECO:0000256" key="2">
    <source>
        <dbReference type="ARBA" id="ARBA00022692"/>
    </source>
</evidence>
<comment type="similarity">
    <text evidence="5">Belongs to the SAT4 family.</text>
</comment>
<dbReference type="Proteomes" id="UP000639643">
    <property type="component" value="Unassembled WGS sequence"/>
</dbReference>
<sequence>MSSSSAPAGPVGAAPPPPGETPNFEHPRDVLRTIHLVYMSLVQVVVVVFFFLRIYVKISAAGRFRLEDWSCLLGWLFTVLLNSTVFFKLQFGEGYHIWEITATNFIELQKWLYFSSLLYTPAAFFTKVAILLLVVRVFSVDRVVARTLHALLWFFLVCYFPAQVAKTLVCVPVDAFWNPAVLNFRCIDQTKLFIYDTALGIASDLAILLVPVVLTWTLRVSVYKKVKIVGLLGTGGLAVAVTTYRMYLVVQFEDSKDPTVDFVPLDWTVTGELAIGLVCACFPSINYLLEQRAAPAPNPNVPRTSPAWWRIASKKYVDVLSSLGVSCGSRVGGGTGNRTWLRRTNTTTATSRADSTARFAATPETEASEPRWEDYDIELGVLSRRPTHPFDAPGPSRDILQSFGGVGEAGGPRKADEGWLAPLPALSPLPDMRRDPG</sequence>
<comment type="subcellular location">
    <subcellularLocation>
        <location evidence="1">Membrane</location>
        <topology evidence="1">Multi-pass membrane protein</topology>
    </subcellularLocation>
</comment>
<protein>
    <submittedName>
        <fullName evidence="9">Integral membrane protein</fullName>
    </submittedName>
</protein>
<keyword evidence="4 7" id="KW-0472">Membrane</keyword>
<evidence type="ECO:0000313" key="9">
    <source>
        <dbReference type="EMBL" id="KAF6817263.1"/>
    </source>
</evidence>
<dbReference type="InterPro" id="IPR049326">
    <property type="entry name" value="Rhodopsin_dom_fungi"/>
</dbReference>
<feature type="transmembrane region" description="Helical" evidence="7">
    <location>
        <begin position="36"/>
        <end position="56"/>
    </location>
</feature>
<feature type="transmembrane region" description="Helical" evidence="7">
    <location>
        <begin position="150"/>
        <end position="177"/>
    </location>
</feature>
<feature type="compositionally biased region" description="Low complexity" evidence="6">
    <location>
        <begin position="1"/>
        <end position="12"/>
    </location>
</feature>
<feature type="region of interest" description="Disordered" evidence="6">
    <location>
        <begin position="338"/>
        <end position="372"/>
    </location>
</feature>
<evidence type="ECO:0000313" key="10">
    <source>
        <dbReference type="Proteomes" id="UP000639643"/>
    </source>
</evidence>
<evidence type="ECO:0000256" key="5">
    <source>
        <dbReference type="ARBA" id="ARBA00038359"/>
    </source>
</evidence>
<feature type="transmembrane region" description="Helical" evidence="7">
    <location>
        <begin position="197"/>
        <end position="216"/>
    </location>
</feature>
<feature type="transmembrane region" description="Helical" evidence="7">
    <location>
        <begin position="111"/>
        <end position="138"/>
    </location>
</feature>
<dbReference type="OrthoDB" id="4682787at2759"/>
<dbReference type="InterPro" id="IPR052337">
    <property type="entry name" value="SAT4-like"/>
</dbReference>
<feature type="compositionally biased region" description="Low complexity" evidence="6">
    <location>
        <begin position="420"/>
        <end position="430"/>
    </location>
</feature>
<comment type="caution">
    <text evidence="9">The sequence shown here is derived from an EMBL/GenBank/DDBJ whole genome shotgun (WGS) entry which is preliminary data.</text>
</comment>
<keyword evidence="10" id="KW-1185">Reference proteome</keyword>
<dbReference type="PANTHER" id="PTHR33048">
    <property type="entry name" value="PTH11-LIKE INTEGRAL MEMBRANE PROTEIN (AFU_ORTHOLOGUE AFUA_5G11245)"/>
    <property type="match status" value="1"/>
</dbReference>
<evidence type="ECO:0000256" key="6">
    <source>
        <dbReference type="SAM" id="MobiDB-lite"/>
    </source>
</evidence>
<dbReference type="EMBL" id="WIGM01000657">
    <property type="protein sequence ID" value="KAF6817263.1"/>
    <property type="molecule type" value="Genomic_DNA"/>
</dbReference>
<evidence type="ECO:0000256" key="7">
    <source>
        <dbReference type="SAM" id="Phobius"/>
    </source>
</evidence>
<accession>A0A8H6N2L8</accession>
<name>A0A8H6N2L8_9PEZI</name>
<feature type="transmembrane region" description="Helical" evidence="7">
    <location>
        <begin position="228"/>
        <end position="247"/>
    </location>
</feature>